<comment type="caution">
    <text evidence="3">The sequence shown here is derived from an EMBL/GenBank/DDBJ whole genome shotgun (WGS) entry which is preliminary data.</text>
</comment>
<feature type="domain" description="Flagellar Assembly Protein A N-terminal region" evidence="2">
    <location>
        <begin position="8"/>
        <end position="177"/>
    </location>
</feature>
<dbReference type="PANTHER" id="PTHR38032:SF1">
    <property type="entry name" value="RNA-BINDING PROTEIN KHPB N-TERMINAL DOMAIN-CONTAINING PROTEIN"/>
    <property type="match status" value="1"/>
</dbReference>
<dbReference type="Proteomes" id="UP001596990">
    <property type="component" value="Unassembled WGS sequence"/>
</dbReference>
<dbReference type="InterPro" id="IPR005646">
    <property type="entry name" value="FapA"/>
</dbReference>
<dbReference type="EMBL" id="JBHTKL010000001">
    <property type="protein sequence ID" value="MFD1018209.1"/>
    <property type="molecule type" value="Genomic_DNA"/>
</dbReference>
<reference evidence="4" key="1">
    <citation type="journal article" date="2019" name="Int. J. Syst. Evol. Microbiol.">
        <title>The Global Catalogue of Microorganisms (GCM) 10K type strain sequencing project: providing services to taxonomists for standard genome sequencing and annotation.</title>
        <authorList>
            <consortium name="The Broad Institute Genomics Platform"/>
            <consortium name="The Broad Institute Genome Sequencing Center for Infectious Disease"/>
            <person name="Wu L."/>
            <person name="Ma J."/>
        </authorList>
    </citation>
    <scope>NUCLEOTIDE SEQUENCE [LARGE SCALE GENOMIC DNA]</scope>
    <source>
        <strain evidence="4">CCUG 56607</strain>
    </source>
</reference>
<protein>
    <submittedName>
        <fullName evidence="3">DUF342 domain-containing protein</fullName>
    </submittedName>
</protein>
<dbReference type="Pfam" id="PF03961">
    <property type="entry name" value="FapA"/>
    <property type="match status" value="1"/>
</dbReference>
<proteinExistence type="predicted"/>
<dbReference type="InterPro" id="IPR036145">
    <property type="entry name" value="MinC_C_sf"/>
</dbReference>
<organism evidence="3 4">
    <name type="scientific">Thalassobacillus hwangdonensis</name>
    <dbReference type="NCBI Taxonomy" id="546108"/>
    <lineage>
        <taxon>Bacteria</taxon>
        <taxon>Bacillati</taxon>
        <taxon>Bacillota</taxon>
        <taxon>Bacilli</taxon>
        <taxon>Bacillales</taxon>
        <taxon>Bacillaceae</taxon>
        <taxon>Thalassobacillus</taxon>
    </lineage>
</organism>
<sequence>MDGFDDHFSIAIHHDKLQAELHIEEEYKDQLHFSPDELIHLLNERNIIHGINETAIQSIADGLDRNHSPVIIASGDEPQAGEDGKIIFDKQEAAMTIEHDERVNFRDILQLPTASEGERIARLTPPTLGVPGRNIFGKELPAKPGKSARIRAGKNVRWKESGAAFYAEATGQLSFNETTIHVYPLYEVQGDLDMRTGNLDFVGSIRIRGNVPTGYRISAKGDITIMGLVEGAEIEAGGSVHIHEGISGQKRAVVRAGMDVRAGYINQCYVEAGRNILAENSILHSECIAKEHIYCQQGNIIGGSSSAGITIEAKDVGNRMHSPTGLYIGINKKVHEKEKVMKEKSEQINETIQKLRRIGSLLDSKGKAEGKLAMKDRITLLRQKNSLDKCEKELEDIEFELERTKSTIGTLDHAKLTVKGTMYSGVDLGFGKYQRKILQTFKTVNVTLDDGEVCITPMV</sequence>
<name>A0ABW3KWF0_9BACI</name>
<dbReference type="PANTHER" id="PTHR38032">
    <property type="entry name" value="POLYMERASE-RELATED"/>
    <property type="match status" value="1"/>
</dbReference>
<accession>A0ABW3KWF0</accession>
<dbReference type="Pfam" id="PF20250">
    <property type="entry name" value="FapA_N"/>
    <property type="match status" value="1"/>
</dbReference>
<evidence type="ECO:0000313" key="3">
    <source>
        <dbReference type="EMBL" id="MFD1018209.1"/>
    </source>
</evidence>
<keyword evidence="1" id="KW-0175">Coiled coil</keyword>
<dbReference type="RefSeq" id="WP_386056531.1">
    <property type="nucleotide sequence ID" value="NZ_JBHTKL010000001.1"/>
</dbReference>
<dbReference type="InterPro" id="IPR046865">
    <property type="entry name" value="FapA_b_solenoid"/>
</dbReference>
<dbReference type="SUPFAM" id="SSF63848">
    <property type="entry name" value="Cell-division inhibitor MinC, C-terminal domain"/>
    <property type="match status" value="1"/>
</dbReference>
<keyword evidence="4" id="KW-1185">Reference proteome</keyword>
<feature type="coiled-coil region" evidence="1">
    <location>
        <begin position="380"/>
        <end position="407"/>
    </location>
</feature>
<dbReference type="InterPro" id="IPR046866">
    <property type="entry name" value="FapA_N"/>
</dbReference>
<gene>
    <name evidence="3" type="ORF">ACFQ2J_03255</name>
</gene>
<evidence type="ECO:0000313" key="4">
    <source>
        <dbReference type="Proteomes" id="UP001596990"/>
    </source>
</evidence>
<evidence type="ECO:0000256" key="1">
    <source>
        <dbReference type="SAM" id="Coils"/>
    </source>
</evidence>
<evidence type="ECO:0000259" key="2">
    <source>
        <dbReference type="Pfam" id="PF20250"/>
    </source>
</evidence>